<protein>
    <submittedName>
        <fullName evidence="2">Uncharacterized protein</fullName>
    </submittedName>
</protein>
<evidence type="ECO:0000313" key="2">
    <source>
        <dbReference type="EMBL" id="GFH57160.1"/>
    </source>
</evidence>
<gene>
    <name evidence="2" type="ORF">CTEN210_13636</name>
</gene>
<name>A0AAD3D602_9STRA</name>
<feature type="compositionally biased region" description="Basic and acidic residues" evidence="1">
    <location>
        <begin position="52"/>
        <end position="66"/>
    </location>
</feature>
<organism evidence="2 3">
    <name type="scientific">Chaetoceros tenuissimus</name>
    <dbReference type="NCBI Taxonomy" id="426638"/>
    <lineage>
        <taxon>Eukaryota</taxon>
        <taxon>Sar</taxon>
        <taxon>Stramenopiles</taxon>
        <taxon>Ochrophyta</taxon>
        <taxon>Bacillariophyta</taxon>
        <taxon>Coscinodiscophyceae</taxon>
        <taxon>Chaetocerotophycidae</taxon>
        <taxon>Chaetocerotales</taxon>
        <taxon>Chaetocerotaceae</taxon>
        <taxon>Chaetoceros</taxon>
    </lineage>
</organism>
<sequence>MKADSKIQLTSPPIYVERKASMKRRLFDESLSSLSYDTSPEVKSSPQPKRQMKGEFEKYESNEKKGPNASDLFDQDDDDDSDCWVHRSFILQRAKEGVSEAQAIKEWFANTDKCEEKEVEFKPDQKE</sequence>
<reference evidence="2 3" key="1">
    <citation type="journal article" date="2021" name="Sci. Rep.">
        <title>The genome of the diatom Chaetoceros tenuissimus carries an ancient integrated fragment of an extant virus.</title>
        <authorList>
            <person name="Hongo Y."/>
            <person name="Kimura K."/>
            <person name="Takaki Y."/>
            <person name="Yoshida Y."/>
            <person name="Baba S."/>
            <person name="Kobayashi G."/>
            <person name="Nagasaki K."/>
            <person name="Hano T."/>
            <person name="Tomaru Y."/>
        </authorList>
    </citation>
    <scope>NUCLEOTIDE SEQUENCE [LARGE SCALE GENOMIC DNA]</scope>
    <source>
        <strain evidence="2 3">NIES-3715</strain>
    </source>
</reference>
<accession>A0AAD3D602</accession>
<dbReference type="Proteomes" id="UP001054902">
    <property type="component" value="Unassembled WGS sequence"/>
</dbReference>
<dbReference type="AlphaFoldDB" id="A0AAD3D602"/>
<feature type="compositionally biased region" description="Polar residues" evidence="1">
    <location>
        <begin position="32"/>
        <end position="48"/>
    </location>
</feature>
<comment type="caution">
    <text evidence="2">The sequence shown here is derived from an EMBL/GenBank/DDBJ whole genome shotgun (WGS) entry which is preliminary data.</text>
</comment>
<keyword evidence="3" id="KW-1185">Reference proteome</keyword>
<evidence type="ECO:0000313" key="3">
    <source>
        <dbReference type="Proteomes" id="UP001054902"/>
    </source>
</evidence>
<evidence type="ECO:0000256" key="1">
    <source>
        <dbReference type="SAM" id="MobiDB-lite"/>
    </source>
</evidence>
<dbReference type="EMBL" id="BLLK01000057">
    <property type="protein sequence ID" value="GFH57160.1"/>
    <property type="molecule type" value="Genomic_DNA"/>
</dbReference>
<feature type="region of interest" description="Disordered" evidence="1">
    <location>
        <begin position="32"/>
        <end position="77"/>
    </location>
</feature>
<proteinExistence type="predicted"/>